<keyword evidence="12" id="KW-1185">Reference proteome</keyword>
<feature type="transmembrane region" description="Helical" evidence="8">
    <location>
        <begin position="284"/>
        <end position="303"/>
    </location>
</feature>
<name>A0A0U5F5A5_9PROT</name>
<reference evidence="9" key="1">
    <citation type="submission" date="2014-09" db="EMBL/GenBank/DDBJ databases">
        <authorList>
            <person name="Magalhaes I.L.F."/>
            <person name="Oliveira U."/>
            <person name="Santos F.R."/>
            <person name="Vidigal T.H.D.A."/>
            <person name="Brescovit A.D."/>
            <person name="Santos A.J."/>
        </authorList>
    </citation>
    <scope>NUCLEOTIDE SEQUENCE</scope>
    <source>
        <strain evidence="9">LMG 23848T</strain>
    </source>
</reference>
<dbReference type="RefSeq" id="WP_059022895.1">
    <property type="nucleotide sequence ID" value="NZ_LN609302.1"/>
</dbReference>
<keyword evidence="2" id="KW-1003">Cell membrane</keyword>
<accession>A0A0U5F5A5</accession>
<keyword evidence="4 8" id="KW-0812">Transmembrane</keyword>
<keyword evidence="6 8" id="KW-0472">Membrane</keyword>
<protein>
    <submittedName>
        <fullName evidence="10">DUF2029 domain-containing protein</fullName>
    </submittedName>
</protein>
<reference evidence="11" key="2">
    <citation type="submission" date="2014-09" db="EMBL/GenBank/DDBJ databases">
        <authorList>
            <person name="Illeghems K.G."/>
        </authorList>
    </citation>
    <scope>NUCLEOTIDE SEQUENCE [LARGE SCALE GENOMIC DNA]</scope>
    <source>
        <strain evidence="11">LMG 23848T</strain>
    </source>
</reference>
<feature type="transmembrane region" description="Helical" evidence="8">
    <location>
        <begin position="187"/>
        <end position="211"/>
    </location>
</feature>
<evidence type="ECO:0000313" key="12">
    <source>
        <dbReference type="Proteomes" id="UP000657200"/>
    </source>
</evidence>
<evidence type="ECO:0000313" key="9">
    <source>
        <dbReference type="EMBL" id="CEF54130.1"/>
    </source>
</evidence>
<sequence>MGNLSGFRNFFRTAQWITPQRSRLYCLLFLVLISAMIGGLLVTSHSGIDANGKILGTDFISFWAASDLALHGHPADVYQMHAHEAQQLKIFPQASQSGYTAFFYPPLFLLICLPLAVFPYLVSLCLWLSVTGYACWRAVKGFLPEKTSWVFVASFPAIFINILHGQNAFLTCALFAGAVYLLGKRPVVSGIFFGLLCFKPHLALCVPFALTMARQWRALCAFIMTVVVFVLVSWGLFGTATWLGFLQNIPFATATLEKNYVGYGKMVSIFAAVRLLHGSLFVSYFVQAVTAFLVFSVLMYIAFYRRASQATGVMLIITALVVTPFLLDYDLMLLAPVLAWLARQAQLHGFLPYERFLLAFAFLMPLFVRYLALSLNVPVGPVILLAVAYMVARRALGQTTVCLPRGVAVSPV</sequence>
<evidence type="ECO:0000256" key="8">
    <source>
        <dbReference type="SAM" id="Phobius"/>
    </source>
</evidence>
<evidence type="ECO:0000256" key="2">
    <source>
        <dbReference type="ARBA" id="ARBA00022475"/>
    </source>
</evidence>
<evidence type="ECO:0000256" key="6">
    <source>
        <dbReference type="ARBA" id="ARBA00023136"/>
    </source>
</evidence>
<feature type="transmembrane region" description="Helical" evidence="8">
    <location>
        <begin position="148"/>
        <end position="181"/>
    </location>
</feature>
<dbReference type="Pfam" id="PF09594">
    <property type="entry name" value="GT87"/>
    <property type="match status" value="1"/>
</dbReference>
<gene>
    <name evidence="9" type="ORF">AGA_600</name>
    <name evidence="10" type="ORF">GOB80_10620</name>
</gene>
<dbReference type="PATRIC" id="fig|431306.5.peg.576"/>
<feature type="transmembrane region" description="Helical" evidence="8">
    <location>
        <begin position="315"/>
        <end position="341"/>
    </location>
</feature>
<evidence type="ECO:0000256" key="7">
    <source>
        <dbReference type="ARBA" id="ARBA00024033"/>
    </source>
</evidence>
<keyword evidence="3" id="KW-0808">Transferase</keyword>
<dbReference type="Proteomes" id="UP000657200">
    <property type="component" value="Unassembled WGS sequence"/>
</dbReference>
<dbReference type="AlphaFoldDB" id="A0A0U5F5A5"/>
<evidence type="ECO:0000256" key="5">
    <source>
        <dbReference type="ARBA" id="ARBA00022989"/>
    </source>
</evidence>
<dbReference type="EMBL" id="WOTE01000006">
    <property type="protein sequence ID" value="NHO40122.1"/>
    <property type="molecule type" value="Genomic_DNA"/>
</dbReference>
<dbReference type="GO" id="GO:0005886">
    <property type="term" value="C:plasma membrane"/>
    <property type="evidence" value="ECO:0007669"/>
    <property type="project" value="UniProtKB-SubCell"/>
</dbReference>
<comment type="similarity">
    <text evidence="7">Belongs to the glycosyltransferase 87 family.</text>
</comment>
<dbReference type="EMBL" id="LN609302">
    <property type="protein sequence ID" value="CEF54130.1"/>
    <property type="molecule type" value="Genomic_DNA"/>
</dbReference>
<evidence type="ECO:0000256" key="4">
    <source>
        <dbReference type="ARBA" id="ARBA00022692"/>
    </source>
</evidence>
<evidence type="ECO:0000256" key="1">
    <source>
        <dbReference type="ARBA" id="ARBA00004651"/>
    </source>
</evidence>
<evidence type="ECO:0000256" key="3">
    <source>
        <dbReference type="ARBA" id="ARBA00022679"/>
    </source>
</evidence>
<organism evidence="9 11">
    <name type="scientific">Acetobacter ghanensis</name>
    <dbReference type="NCBI Taxonomy" id="431306"/>
    <lineage>
        <taxon>Bacteria</taxon>
        <taxon>Pseudomonadati</taxon>
        <taxon>Pseudomonadota</taxon>
        <taxon>Alphaproteobacteria</taxon>
        <taxon>Acetobacterales</taxon>
        <taxon>Acetobacteraceae</taxon>
        <taxon>Acetobacter</taxon>
    </lineage>
</organism>
<feature type="transmembrane region" description="Helical" evidence="8">
    <location>
        <begin position="107"/>
        <end position="136"/>
    </location>
</feature>
<keyword evidence="5 8" id="KW-1133">Transmembrane helix</keyword>
<comment type="subcellular location">
    <subcellularLocation>
        <location evidence="1">Cell membrane</location>
        <topology evidence="1">Multi-pass membrane protein</topology>
    </subcellularLocation>
</comment>
<proteinExistence type="inferred from homology"/>
<feature type="transmembrane region" description="Helical" evidence="8">
    <location>
        <begin position="24"/>
        <end position="42"/>
    </location>
</feature>
<dbReference type="InterPro" id="IPR018584">
    <property type="entry name" value="GT87"/>
</dbReference>
<reference evidence="10 12" key="3">
    <citation type="journal article" date="2020" name="Int. J. Syst. Evol. Microbiol.">
        <title>Novel acetic acid bacteria from cider fermentations: Acetobacter conturbans sp. nov. and Acetobacter fallax sp. nov.</title>
        <authorList>
            <person name="Sombolestani A.S."/>
            <person name="Cleenwerck I."/>
            <person name="Cnockaert M."/>
            <person name="Borremans W."/>
            <person name="Wieme A.D."/>
            <person name="De Vuyst L."/>
            <person name="Vandamme P."/>
        </authorList>
    </citation>
    <scope>NUCLEOTIDE SEQUENCE [LARGE SCALE GENOMIC DNA]</scope>
    <source>
        <strain evidence="10 12">LMG 23848</strain>
    </source>
</reference>
<dbReference type="GO" id="GO:0016758">
    <property type="term" value="F:hexosyltransferase activity"/>
    <property type="evidence" value="ECO:0007669"/>
    <property type="project" value="InterPro"/>
</dbReference>
<evidence type="ECO:0000313" key="10">
    <source>
        <dbReference type="EMBL" id="NHO40122.1"/>
    </source>
</evidence>
<dbReference type="Proteomes" id="UP000068250">
    <property type="component" value="Chromosome I"/>
</dbReference>
<dbReference type="STRING" id="431306.AGA_600"/>
<dbReference type="OrthoDB" id="7679563at2"/>
<feature type="transmembrane region" description="Helical" evidence="8">
    <location>
        <begin position="218"/>
        <end position="240"/>
    </location>
</feature>
<evidence type="ECO:0000313" key="11">
    <source>
        <dbReference type="Proteomes" id="UP000068250"/>
    </source>
</evidence>